<dbReference type="InterPro" id="IPR029044">
    <property type="entry name" value="Nucleotide-diphossugar_trans"/>
</dbReference>
<dbReference type="SUPFAM" id="SSF53448">
    <property type="entry name" value="Nucleotide-diphospho-sugar transferases"/>
    <property type="match status" value="1"/>
</dbReference>
<proteinExistence type="predicted"/>
<accession>A0A1L4D214</accession>
<feature type="domain" description="GT44" evidence="1">
    <location>
        <begin position="140"/>
        <end position="470"/>
    </location>
</feature>
<reference evidence="2 3" key="1">
    <citation type="submission" date="2016-10" db="EMBL/GenBank/DDBJ databases">
        <title>Silvanigrella aquatica sp. nov., isolated from a freshwater lake located in the Black Forest, Germany, description of Silvanigrellaceae fam. nov., Silvanigrellales ord. nov., reclassification of the order Bdellovibrionales in the class Oligoflexia, reclassification of the families Bacteriovoracaceae and Halobacteriovoraceae in the new order Bacteriovoracales ord. nov., and reclassification of the family Pseudobacteriovoracaceae in the order Oligoflexiales.</title>
        <authorList>
            <person name="Hahn M.W."/>
            <person name="Schmidt J."/>
            <person name="Koll U."/>
            <person name="Rohde M."/>
            <person name="Verbag S."/>
            <person name="Pitt A."/>
            <person name="Nakai R."/>
            <person name="Naganuma T."/>
            <person name="Lang E."/>
        </authorList>
    </citation>
    <scope>NUCLEOTIDE SEQUENCE [LARGE SCALE GENOMIC DNA]</scope>
    <source>
        <strain evidence="2 3">MWH-Nonnen-W8red</strain>
    </source>
</reference>
<organism evidence="2 3">
    <name type="scientific">Silvanigrella aquatica</name>
    <dbReference type="NCBI Taxonomy" id="1915309"/>
    <lineage>
        <taxon>Bacteria</taxon>
        <taxon>Pseudomonadati</taxon>
        <taxon>Bdellovibrionota</taxon>
        <taxon>Oligoflexia</taxon>
        <taxon>Silvanigrellales</taxon>
        <taxon>Silvanigrellaceae</taxon>
        <taxon>Silvanigrella</taxon>
    </lineage>
</organism>
<dbReference type="Gene3D" id="3.90.550.20">
    <property type="match status" value="1"/>
</dbReference>
<name>A0A1L4D214_9BACT</name>
<gene>
    <name evidence="2" type="ORF">AXG55_10060</name>
</gene>
<evidence type="ECO:0000313" key="3">
    <source>
        <dbReference type="Proteomes" id="UP000184731"/>
    </source>
</evidence>
<keyword evidence="3" id="KW-1185">Reference proteome</keyword>
<dbReference type="Pfam" id="PF12919">
    <property type="entry name" value="TcdA_TcdB"/>
    <property type="match status" value="1"/>
</dbReference>
<sequence>MSVKFFSNRVIYCIFIFFLMAPLKLYSINHDQLNIQDFPIQNQIQERLNLLQDAKKNLKSSLTLSEKYINKSNAFSLMNKYKEELKKTASNEKLEKKLLLDIMVSLDKIDAKNMINSNKFSLVYKKLFQIYDSYAKKILKDLHFVWLGGNLGEIQKSYIEIWAKVNPEYKIHIWYDPNSLYVYQTSSQIRKKIDPNGLISLEDYNIMNTNDIRTFMAKQIIDMQDEFYVGVKNKDIITDNDRIQFLIDKNIIDKGQFLKRNSQQLKKEFTENMSDFLAKNKNVILHDVKEVMLNSKLAPYYKKEMNERMNLAAASDMVRLEVLIQKGGIYIDVDILPTLKNEVNIFSGKLEKEELLKMQKLDNDLLKNINIAMYESLFNNLQISGRKYSTYYYDHLMSDKKIPDTYKFMFVKMKAHMNRFSHLKFEDLFNKIGKVYVIEGIFKMAGNLNNNIIASHKMKRENDFLNQLRNKIIINYEDLIKNYRGVRVAIENANYEVYLNSTNRTKFYRYDGIKPNTFVTTELTGPLLYEEIIKKHFPARLTNFIPNLDEKFSSYTEEDDRSSWSVKKK</sequence>
<dbReference type="Proteomes" id="UP000184731">
    <property type="component" value="Chromosome"/>
</dbReference>
<dbReference type="OrthoDB" id="5489595at2"/>
<dbReference type="KEGG" id="saqi:AXG55_10060"/>
<dbReference type="STRING" id="1915309.AXG55_10060"/>
<evidence type="ECO:0000259" key="1">
    <source>
        <dbReference type="Pfam" id="PF12919"/>
    </source>
</evidence>
<dbReference type="AlphaFoldDB" id="A0A1L4D214"/>
<protein>
    <recommendedName>
        <fullName evidence="1">GT44 domain-containing protein</fullName>
    </recommendedName>
</protein>
<dbReference type="RefSeq" id="WP_148697985.1">
    <property type="nucleotide sequence ID" value="NZ_CP017834.1"/>
</dbReference>
<evidence type="ECO:0000313" key="2">
    <source>
        <dbReference type="EMBL" id="APJ04231.1"/>
    </source>
</evidence>
<dbReference type="GO" id="GO:0016757">
    <property type="term" value="F:glycosyltransferase activity"/>
    <property type="evidence" value="ECO:0007669"/>
    <property type="project" value="InterPro"/>
</dbReference>
<dbReference type="InterPro" id="IPR024770">
    <property type="entry name" value="TcdA/TcdB_cat"/>
</dbReference>
<dbReference type="EMBL" id="CP017834">
    <property type="protein sequence ID" value="APJ04231.1"/>
    <property type="molecule type" value="Genomic_DNA"/>
</dbReference>